<dbReference type="EMBL" id="BMKS01000005">
    <property type="protein sequence ID" value="GGG33634.1"/>
    <property type="molecule type" value="Genomic_DNA"/>
</dbReference>
<gene>
    <name evidence="4" type="ORF">GCM10010964_21940</name>
</gene>
<dbReference type="RefSeq" id="WP_188900058.1">
    <property type="nucleotide sequence ID" value="NZ_BMKS01000005.1"/>
</dbReference>
<dbReference type="Gene3D" id="1.20.120.1760">
    <property type="match status" value="1"/>
</dbReference>
<dbReference type="InterPro" id="IPR000462">
    <property type="entry name" value="CDP-OH_P_trans"/>
</dbReference>
<feature type="transmembrane region" description="Helical" evidence="3">
    <location>
        <begin position="160"/>
        <end position="187"/>
    </location>
</feature>
<accession>A0A8J2ZBK2</accession>
<dbReference type="Proteomes" id="UP000597507">
    <property type="component" value="Unassembled WGS sequence"/>
</dbReference>
<dbReference type="InterPro" id="IPR048254">
    <property type="entry name" value="CDP_ALCOHOL_P_TRANSF_CS"/>
</dbReference>
<keyword evidence="3" id="KW-0472">Membrane</keyword>
<sequence>MSTDTVIHRIVRPAVRRIARTRVTPNHLTTLRVATGLAAAAAFAAGGPWPAIGGAVFVLSMLLDRADGELARQTGRSSRFGHWYDIVGDCLCNMLALFGIGIGLWDTLGALGPLLGAVAGAGVGVMFWEIHGLRLAEARGYQLRPGVVVDPDDALVLVPVFVWTGAAAPMLVAAAVITPLASVWLALRAGRRTEERAGQRRS</sequence>
<name>A0A8J2ZBK2_9PROT</name>
<comment type="caution">
    <text evidence="4">The sequence shown here is derived from an EMBL/GenBank/DDBJ whole genome shotgun (WGS) entry which is preliminary data.</text>
</comment>
<keyword evidence="3" id="KW-1133">Transmembrane helix</keyword>
<evidence type="ECO:0000256" key="1">
    <source>
        <dbReference type="ARBA" id="ARBA00022679"/>
    </source>
</evidence>
<evidence type="ECO:0000313" key="5">
    <source>
        <dbReference type="Proteomes" id="UP000597507"/>
    </source>
</evidence>
<proteinExistence type="inferred from homology"/>
<keyword evidence="3" id="KW-0812">Transmembrane</keyword>
<dbReference type="AlphaFoldDB" id="A0A8J2ZBK2"/>
<dbReference type="GO" id="GO:0008654">
    <property type="term" value="P:phospholipid biosynthetic process"/>
    <property type="evidence" value="ECO:0007669"/>
    <property type="project" value="InterPro"/>
</dbReference>
<dbReference type="InterPro" id="IPR043130">
    <property type="entry name" value="CDP-OH_PTrfase_TM_dom"/>
</dbReference>
<feature type="transmembrane region" description="Helical" evidence="3">
    <location>
        <begin position="83"/>
        <end position="105"/>
    </location>
</feature>
<reference evidence="4 5" key="1">
    <citation type="journal article" date="2014" name="Int. J. Syst. Evol. Microbiol.">
        <title>Complete genome sequence of Corynebacterium casei LMG S-19264T (=DSM 44701T), isolated from a smear-ripened cheese.</title>
        <authorList>
            <consortium name="US DOE Joint Genome Institute (JGI-PGF)"/>
            <person name="Walter F."/>
            <person name="Albersmeier A."/>
            <person name="Kalinowski J."/>
            <person name="Ruckert C."/>
        </authorList>
    </citation>
    <scope>NUCLEOTIDE SEQUENCE [LARGE SCALE GENOMIC DNA]</scope>
    <source>
        <strain evidence="4 5">CGMCC 1.16330</strain>
    </source>
</reference>
<dbReference type="GO" id="GO:0016780">
    <property type="term" value="F:phosphotransferase activity, for other substituted phosphate groups"/>
    <property type="evidence" value="ECO:0007669"/>
    <property type="project" value="InterPro"/>
</dbReference>
<keyword evidence="5" id="KW-1185">Reference proteome</keyword>
<evidence type="ECO:0000256" key="2">
    <source>
        <dbReference type="RuleBase" id="RU003750"/>
    </source>
</evidence>
<dbReference type="Pfam" id="PF01066">
    <property type="entry name" value="CDP-OH_P_transf"/>
    <property type="match status" value="1"/>
</dbReference>
<evidence type="ECO:0000313" key="4">
    <source>
        <dbReference type="EMBL" id="GGG33634.1"/>
    </source>
</evidence>
<dbReference type="GO" id="GO:0016020">
    <property type="term" value="C:membrane"/>
    <property type="evidence" value="ECO:0007669"/>
    <property type="project" value="InterPro"/>
</dbReference>
<dbReference type="PROSITE" id="PS00379">
    <property type="entry name" value="CDP_ALCOHOL_P_TRANSF"/>
    <property type="match status" value="1"/>
</dbReference>
<comment type="similarity">
    <text evidence="2">Belongs to the CDP-alcohol phosphatidyltransferase class-I family.</text>
</comment>
<organism evidence="4 5">
    <name type="scientific">Caldovatus sediminis</name>
    <dbReference type="NCBI Taxonomy" id="2041189"/>
    <lineage>
        <taxon>Bacteria</taxon>
        <taxon>Pseudomonadati</taxon>
        <taxon>Pseudomonadota</taxon>
        <taxon>Alphaproteobacteria</taxon>
        <taxon>Acetobacterales</taxon>
        <taxon>Roseomonadaceae</taxon>
        <taxon>Caldovatus</taxon>
    </lineage>
</organism>
<feature type="transmembrane region" description="Helical" evidence="3">
    <location>
        <begin position="37"/>
        <end position="63"/>
    </location>
</feature>
<evidence type="ECO:0000256" key="3">
    <source>
        <dbReference type="SAM" id="Phobius"/>
    </source>
</evidence>
<protein>
    <submittedName>
        <fullName evidence="4">CDP-alcohol phosphatidyltransferase</fullName>
    </submittedName>
</protein>
<keyword evidence="1 2" id="KW-0808">Transferase</keyword>